<dbReference type="RefSeq" id="WP_307481669.1">
    <property type="nucleotide sequence ID" value="NZ_JAUTBF010000001.1"/>
</dbReference>
<evidence type="ECO:0008006" key="3">
    <source>
        <dbReference type="Google" id="ProtNLM"/>
    </source>
</evidence>
<protein>
    <recommendedName>
        <fullName evidence="3">Alpha/beta hydrolase family protein</fullName>
    </recommendedName>
</protein>
<accession>A0ABU0TT99</accession>
<reference evidence="1 2" key="1">
    <citation type="submission" date="2023-07" db="EMBL/GenBank/DDBJ databases">
        <title>Functional and genomic diversity of the sorghum phyllosphere microbiome.</title>
        <authorList>
            <person name="Shade A."/>
        </authorList>
    </citation>
    <scope>NUCLEOTIDE SEQUENCE [LARGE SCALE GENOMIC DNA]</scope>
    <source>
        <strain evidence="1 2">SORGH_AS_1207</strain>
    </source>
</reference>
<organism evidence="1 2">
    <name type="scientific">Microbacterium trichothecenolyticum</name>
    <name type="common">Aureobacterium trichothecenolyticum</name>
    <dbReference type="NCBI Taxonomy" id="69370"/>
    <lineage>
        <taxon>Bacteria</taxon>
        <taxon>Bacillati</taxon>
        <taxon>Actinomycetota</taxon>
        <taxon>Actinomycetes</taxon>
        <taxon>Micrococcales</taxon>
        <taxon>Microbacteriaceae</taxon>
        <taxon>Microbacterium</taxon>
    </lineage>
</organism>
<keyword evidence="2" id="KW-1185">Reference proteome</keyword>
<name>A0ABU0TT99_MICTR</name>
<gene>
    <name evidence="1" type="ORF">QE412_001464</name>
</gene>
<evidence type="ECO:0000313" key="2">
    <source>
        <dbReference type="Proteomes" id="UP001226691"/>
    </source>
</evidence>
<dbReference type="Proteomes" id="UP001226691">
    <property type="component" value="Unassembled WGS sequence"/>
</dbReference>
<dbReference type="EMBL" id="JAUTBF010000001">
    <property type="protein sequence ID" value="MDQ1122891.1"/>
    <property type="molecule type" value="Genomic_DNA"/>
</dbReference>
<comment type="caution">
    <text evidence="1">The sequence shown here is derived from an EMBL/GenBank/DDBJ whole genome shotgun (WGS) entry which is preliminary data.</text>
</comment>
<sequence length="41" mass="4434">MFADVAKLTHAEYVDLPTGHWPLWSRPADLGAIILAASLAD</sequence>
<evidence type="ECO:0000313" key="1">
    <source>
        <dbReference type="EMBL" id="MDQ1122891.1"/>
    </source>
</evidence>
<proteinExistence type="predicted"/>